<evidence type="ECO:0000256" key="1">
    <source>
        <dbReference type="ARBA" id="ARBA00022694"/>
    </source>
</evidence>
<accession>A0AAE3IH66</accession>
<proteinExistence type="inferred from homology"/>
<evidence type="ECO:0000313" key="4">
    <source>
        <dbReference type="Proteomes" id="UP001208131"/>
    </source>
</evidence>
<keyword evidence="4" id="KW-1185">Reference proteome</keyword>
<comment type="caution">
    <text evidence="3">The sequence shown here is derived from an EMBL/GenBank/DDBJ whole genome shotgun (WGS) entry which is preliminary data.</text>
</comment>
<feature type="binding site" evidence="2">
    <location>
        <position position="187"/>
    </location>
    <ligand>
        <name>ATP</name>
        <dbReference type="ChEBI" id="CHEBI:30616"/>
    </ligand>
</feature>
<dbReference type="Pfam" id="PF05636">
    <property type="entry name" value="HIGH_NTase1"/>
    <property type="match status" value="1"/>
</dbReference>
<sequence>MKIAGIVAEYNPFHNGHKYQIQATRQAGAEGIVAVMSGDCVQRGSAAVFSKYDRAQAAIRNGADLVIELPCPFSCSNSEVFARSAVRLLAGLGEDVVTTLSFGCESGDRNALEQAAEISAMLENSQQVRELLSQGKTYPQAMYEASIGLYGRTAEEIFSTPNNVLAVEYIKAAKRIAPWLVPYAVKREAVAHDSQAESGDFASASHIRELIKEGGEWQKFVPYDFEGCKPSFTRQAGREMLFKLCTASREDFLALPDCDEHLANRFMSVVSSCPETMDIFEQRIKSKNITMARVRRMVLHLVLGIRKDDIRQVPYGRILAFNRTGTRILAQAENRTLEYDTSLKKLEDISDYAKRVAFLEKNAVRLRETAAYGRCISNEYTRKITIT</sequence>
<feature type="binding site" evidence="2">
    <location>
        <position position="103"/>
    </location>
    <ligand>
        <name>ATP</name>
        <dbReference type="ChEBI" id="CHEBI:30616"/>
    </ligand>
</feature>
<protein>
    <recommendedName>
        <fullName evidence="2">tRNA(Met) cytidine acetate ligase</fullName>
        <ecNumber evidence="2">6.3.4.-</ecNumber>
    </recommendedName>
</protein>
<dbReference type="GO" id="GO:0000049">
    <property type="term" value="F:tRNA binding"/>
    <property type="evidence" value="ECO:0007669"/>
    <property type="project" value="UniProtKB-KW"/>
</dbReference>
<comment type="similarity">
    <text evidence="2">Belongs to the TmcAL family.</text>
</comment>
<keyword evidence="2" id="KW-0694">RNA-binding</keyword>
<dbReference type="PANTHER" id="PTHR37825">
    <property type="entry name" value="TRNA(MET) CYTIDINE ACETATE LIGASE"/>
    <property type="match status" value="1"/>
</dbReference>
<dbReference type="GO" id="GO:0006400">
    <property type="term" value="P:tRNA modification"/>
    <property type="evidence" value="ECO:0007669"/>
    <property type="project" value="UniProtKB-UniRule"/>
</dbReference>
<dbReference type="AlphaFoldDB" id="A0AAE3IH66"/>
<name>A0AAE3IH66_9FIRM</name>
<keyword evidence="1 2" id="KW-0819">tRNA processing</keyword>
<reference evidence="3 4" key="1">
    <citation type="journal article" date="2021" name="ISME Commun">
        <title>Automated analysis of genomic sequences facilitates high-throughput and comprehensive description of bacteria.</title>
        <authorList>
            <person name="Hitch T.C.A."/>
        </authorList>
    </citation>
    <scope>NUCLEOTIDE SEQUENCE [LARGE SCALE GENOMIC DNA]</scope>
    <source>
        <strain evidence="3 4">Sanger_31</strain>
    </source>
</reference>
<dbReference type="GO" id="GO:0005524">
    <property type="term" value="F:ATP binding"/>
    <property type="evidence" value="ECO:0007669"/>
    <property type="project" value="UniProtKB-KW"/>
</dbReference>
<organism evidence="3 4">
    <name type="scientific">Hominimerdicola aceti</name>
    <dbReference type="NCBI Taxonomy" id="2981726"/>
    <lineage>
        <taxon>Bacteria</taxon>
        <taxon>Bacillati</taxon>
        <taxon>Bacillota</taxon>
        <taxon>Clostridia</taxon>
        <taxon>Eubacteriales</taxon>
        <taxon>Oscillospiraceae</taxon>
        <taxon>Hominimerdicola</taxon>
    </lineage>
</organism>
<dbReference type="InterPro" id="IPR014729">
    <property type="entry name" value="Rossmann-like_a/b/a_fold"/>
</dbReference>
<dbReference type="InterPro" id="IPR008513">
    <property type="entry name" value="tRNA(Met)_cyd_acetate_ligase"/>
</dbReference>
<dbReference type="HAMAP" id="MF_01539">
    <property type="entry name" value="TmcAL"/>
    <property type="match status" value="1"/>
</dbReference>
<dbReference type="SUPFAM" id="SSF52374">
    <property type="entry name" value="Nucleotidylyl transferase"/>
    <property type="match status" value="1"/>
</dbReference>
<dbReference type="GO" id="GO:0005737">
    <property type="term" value="C:cytoplasm"/>
    <property type="evidence" value="ECO:0007669"/>
    <property type="project" value="UniProtKB-SubCell"/>
</dbReference>
<keyword evidence="2" id="KW-0820">tRNA-binding</keyword>
<comment type="subcellular location">
    <subcellularLocation>
        <location evidence="2">Cytoplasm</location>
    </subcellularLocation>
</comment>
<keyword evidence="2" id="KW-0067">ATP-binding</keyword>
<dbReference type="PANTHER" id="PTHR37825:SF1">
    <property type="entry name" value="TRNA(MET) CYTIDINE ACETATE LIGASE"/>
    <property type="match status" value="1"/>
</dbReference>
<comment type="catalytic activity">
    <reaction evidence="2">
        <text>cytidine(34) in elongator tRNA(Met) + acetate + ATP = N(4)-acetylcytidine(34) in elongator tRNA(Met) + AMP + diphosphate</text>
        <dbReference type="Rhea" id="RHEA:58144"/>
        <dbReference type="Rhea" id="RHEA-COMP:10693"/>
        <dbReference type="Rhea" id="RHEA-COMP:10694"/>
        <dbReference type="ChEBI" id="CHEBI:30089"/>
        <dbReference type="ChEBI" id="CHEBI:30616"/>
        <dbReference type="ChEBI" id="CHEBI:33019"/>
        <dbReference type="ChEBI" id="CHEBI:74900"/>
        <dbReference type="ChEBI" id="CHEBI:82748"/>
        <dbReference type="ChEBI" id="CHEBI:456215"/>
    </reaction>
</comment>
<dbReference type="Proteomes" id="UP001208131">
    <property type="component" value="Unassembled WGS sequence"/>
</dbReference>
<gene>
    <name evidence="2" type="primary">tmcAL</name>
    <name evidence="3" type="ORF">OCV57_04655</name>
</gene>
<dbReference type="GO" id="GO:0016879">
    <property type="term" value="F:ligase activity, forming carbon-nitrogen bonds"/>
    <property type="evidence" value="ECO:0007669"/>
    <property type="project" value="UniProtKB-UniRule"/>
</dbReference>
<keyword evidence="2" id="KW-0547">Nucleotide-binding</keyword>
<evidence type="ECO:0000256" key="2">
    <source>
        <dbReference type="HAMAP-Rule" id="MF_01539"/>
    </source>
</evidence>
<keyword evidence="2" id="KW-0963">Cytoplasm</keyword>
<keyword evidence="2" id="KW-0436">Ligase</keyword>
<dbReference type="EC" id="6.3.4.-" evidence="2"/>
<comment type="caution">
    <text evidence="2">Lacks conserved residue(s) required for the propagation of feature annotation.</text>
</comment>
<dbReference type="EMBL" id="JAOQJZ010000003">
    <property type="protein sequence ID" value="MCU6705217.1"/>
    <property type="molecule type" value="Genomic_DNA"/>
</dbReference>
<dbReference type="Gene3D" id="3.40.50.620">
    <property type="entry name" value="HUPs"/>
    <property type="match status" value="1"/>
</dbReference>
<feature type="binding site" evidence="2">
    <location>
        <position position="162"/>
    </location>
    <ligand>
        <name>ATP</name>
        <dbReference type="ChEBI" id="CHEBI:30616"/>
    </ligand>
</feature>
<dbReference type="RefSeq" id="WP_117858460.1">
    <property type="nucleotide sequence ID" value="NZ_JAOQJZ010000003.1"/>
</dbReference>
<feature type="binding site" evidence="2">
    <location>
        <begin position="7"/>
        <end position="20"/>
    </location>
    <ligand>
        <name>ATP</name>
        <dbReference type="ChEBI" id="CHEBI:30616"/>
    </ligand>
</feature>
<comment type="function">
    <text evidence="2">Catalyzes the formation of N(4)-acetylcytidine (ac(4)C) at the wobble position of elongator tRNA(Met), using acetate and ATP as substrates. First activates an acetate ion to form acetyladenylate (Ac-AMP) and then transfers the acetyl group to tRNA to form ac(4)C34.</text>
</comment>
<evidence type="ECO:0000313" key="3">
    <source>
        <dbReference type="EMBL" id="MCU6705217.1"/>
    </source>
</evidence>